<dbReference type="SUPFAM" id="SSF103473">
    <property type="entry name" value="MFS general substrate transporter"/>
    <property type="match status" value="1"/>
</dbReference>
<evidence type="ECO:0000256" key="7">
    <source>
        <dbReference type="SAM" id="Phobius"/>
    </source>
</evidence>
<feature type="transmembrane region" description="Helical" evidence="7">
    <location>
        <begin position="283"/>
        <end position="306"/>
    </location>
</feature>
<gene>
    <name evidence="8" type="ORF">OXX778_LOCUS14680</name>
</gene>
<dbReference type="GO" id="GO:0016020">
    <property type="term" value="C:membrane"/>
    <property type="evidence" value="ECO:0007669"/>
    <property type="project" value="UniProtKB-SubCell"/>
</dbReference>
<feature type="transmembrane region" description="Helical" evidence="7">
    <location>
        <begin position="152"/>
        <end position="172"/>
    </location>
</feature>
<comment type="caution">
    <text evidence="8">The sequence shown here is derived from an EMBL/GenBank/DDBJ whole genome shotgun (WGS) entry which is preliminary data.</text>
</comment>
<feature type="region of interest" description="Disordered" evidence="6">
    <location>
        <begin position="234"/>
        <end position="258"/>
    </location>
</feature>
<dbReference type="PANTHER" id="PTHR43385">
    <property type="entry name" value="RIBOFLAVIN TRANSPORTER RIBJ"/>
    <property type="match status" value="1"/>
</dbReference>
<dbReference type="InterPro" id="IPR052983">
    <property type="entry name" value="MFS_Riboflavin_Transporter"/>
</dbReference>
<keyword evidence="5 7" id="KW-0472">Membrane</keyword>
<accession>A0A814E2H9</accession>
<dbReference type="PANTHER" id="PTHR43385:SF1">
    <property type="entry name" value="RIBOFLAVIN TRANSPORTER RIBJ"/>
    <property type="match status" value="1"/>
</dbReference>
<keyword evidence="3 7" id="KW-0812">Transmembrane</keyword>
<evidence type="ECO:0000256" key="2">
    <source>
        <dbReference type="ARBA" id="ARBA00022448"/>
    </source>
</evidence>
<dbReference type="Gene3D" id="1.20.1250.20">
    <property type="entry name" value="MFS general substrate transporter like domains"/>
    <property type="match status" value="2"/>
</dbReference>
<dbReference type="Pfam" id="PF07690">
    <property type="entry name" value="MFS_1"/>
    <property type="match status" value="1"/>
</dbReference>
<dbReference type="EMBL" id="CAJNOC010003070">
    <property type="protein sequence ID" value="CAF0966220.1"/>
    <property type="molecule type" value="Genomic_DNA"/>
</dbReference>
<feature type="transmembrane region" description="Helical" evidence="7">
    <location>
        <begin position="119"/>
        <end position="140"/>
    </location>
</feature>
<name>A0A814E2H9_9BILA</name>
<sequence>MFLKIPLLNKFDSNELKKWSTLTGGFLIHFVLGSFFTFGNISPYMISYLREDVHLNIRYSISSWIATVYEIVFALGTLSSGFLNSYFKISIRITILIGSFFMTLGVALTYFSIKYSFTLTLVTYGGVVGLGTGFAYVGPMSLAMSWFPNRRGLANSIILFGYGASAIAFNQIQTKYINPNNISPDKAFSPEFPTEKYFSNGVLNRVPKVFLLLASIYGGLFLIGNSLLFENKKDEKPSEKQADDIEGKSDENVQDPEDINSLGINYKDPNQGMSLSDAFKNKIYYIMLAMIATDNIAASLVTTFYKTFGQTFIHNDDFLALVGSISNIFNAFGRLLWGFLIDRFPFKVCYLICLSFLLTIVGTIYLNKFIAIKEIYLLWVCAMFLCQCGLPVLSTVGCGKSFGQKNFSGILGSMYIASIPCYLISSVLASYTEKIGWFYFFLIGTGISFIAWIAAVLFNVKKSNGKNI</sequence>
<feature type="transmembrane region" description="Helical" evidence="7">
    <location>
        <begin position="349"/>
        <end position="370"/>
    </location>
</feature>
<comment type="subcellular location">
    <subcellularLocation>
        <location evidence="1">Membrane</location>
        <topology evidence="1">Multi-pass membrane protein</topology>
    </subcellularLocation>
</comment>
<evidence type="ECO:0008006" key="10">
    <source>
        <dbReference type="Google" id="ProtNLM"/>
    </source>
</evidence>
<evidence type="ECO:0000313" key="9">
    <source>
        <dbReference type="Proteomes" id="UP000663879"/>
    </source>
</evidence>
<organism evidence="8 9">
    <name type="scientific">Brachionus calyciflorus</name>
    <dbReference type="NCBI Taxonomy" id="104777"/>
    <lineage>
        <taxon>Eukaryota</taxon>
        <taxon>Metazoa</taxon>
        <taxon>Spiralia</taxon>
        <taxon>Gnathifera</taxon>
        <taxon>Rotifera</taxon>
        <taxon>Eurotatoria</taxon>
        <taxon>Monogononta</taxon>
        <taxon>Pseudotrocha</taxon>
        <taxon>Ploima</taxon>
        <taxon>Brachionidae</taxon>
        <taxon>Brachionus</taxon>
    </lineage>
</organism>
<evidence type="ECO:0000256" key="1">
    <source>
        <dbReference type="ARBA" id="ARBA00004141"/>
    </source>
</evidence>
<evidence type="ECO:0000256" key="3">
    <source>
        <dbReference type="ARBA" id="ARBA00022692"/>
    </source>
</evidence>
<dbReference type="GO" id="GO:0022857">
    <property type="term" value="F:transmembrane transporter activity"/>
    <property type="evidence" value="ECO:0007669"/>
    <property type="project" value="InterPro"/>
</dbReference>
<dbReference type="InterPro" id="IPR011701">
    <property type="entry name" value="MFS"/>
</dbReference>
<feature type="transmembrane region" description="Helical" evidence="7">
    <location>
        <begin position="61"/>
        <end position="83"/>
    </location>
</feature>
<feature type="transmembrane region" description="Helical" evidence="7">
    <location>
        <begin position="376"/>
        <end position="398"/>
    </location>
</feature>
<keyword evidence="9" id="KW-1185">Reference proteome</keyword>
<feature type="transmembrane region" description="Helical" evidence="7">
    <location>
        <begin position="318"/>
        <end position="337"/>
    </location>
</feature>
<evidence type="ECO:0000256" key="6">
    <source>
        <dbReference type="SAM" id="MobiDB-lite"/>
    </source>
</evidence>
<feature type="transmembrane region" description="Helical" evidence="7">
    <location>
        <begin position="209"/>
        <end position="229"/>
    </location>
</feature>
<feature type="transmembrane region" description="Helical" evidence="7">
    <location>
        <begin position="95"/>
        <end position="113"/>
    </location>
</feature>
<dbReference type="OrthoDB" id="410267at2759"/>
<proteinExistence type="predicted"/>
<dbReference type="InterPro" id="IPR036259">
    <property type="entry name" value="MFS_trans_sf"/>
</dbReference>
<protein>
    <recommendedName>
        <fullName evidence="10">Oxalate:formate antiporter</fullName>
    </recommendedName>
</protein>
<feature type="compositionally biased region" description="Basic and acidic residues" evidence="6">
    <location>
        <begin position="234"/>
        <end position="251"/>
    </location>
</feature>
<keyword evidence="4 7" id="KW-1133">Transmembrane helix</keyword>
<keyword evidence="2" id="KW-0813">Transport</keyword>
<feature type="transmembrane region" description="Helical" evidence="7">
    <location>
        <begin position="21"/>
        <end position="41"/>
    </location>
</feature>
<reference evidence="8" key="1">
    <citation type="submission" date="2021-02" db="EMBL/GenBank/DDBJ databases">
        <authorList>
            <person name="Nowell W R."/>
        </authorList>
    </citation>
    <scope>NUCLEOTIDE SEQUENCE</scope>
    <source>
        <strain evidence="8">Ploen Becks lab</strain>
    </source>
</reference>
<feature type="transmembrane region" description="Helical" evidence="7">
    <location>
        <begin position="410"/>
        <end position="431"/>
    </location>
</feature>
<feature type="transmembrane region" description="Helical" evidence="7">
    <location>
        <begin position="437"/>
        <end position="460"/>
    </location>
</feature>
<evidence type="ECO:0000256" key="5">
    <source>
        <dbReference type="ARBA" id="ARBA00023136"/>
    </source>
</evidence>
<dbReference type="Proteomes" id="UP000663879">
    <property type="component" value="Unassembled WGS sequence"/>
</dbReference>
<evidence type="ECO:0000256" key="4">
    <source>
        <dbReference type="ARBA" id="ARBA00022989"/>
    </source>
</evidence>
<evidence type="ECO:0000313" key="8">
    <source>
        <dbReference type="EMBL" id="CAF0966220.1"/>
    </source>
</evidence>
<dbReference type="AlphaFoldDB" id="A0A814E2H9"/>